<dbReference type="InterPro" id="IPR050177">
    <property type="entry name" value="Lipid_A_modif_metabolic_enz"/>
</dbReference>
<dbReference type="Pfam" id="PF06966">
    <property type="entry name" value="DUF1295"/>
    <property type="match status" value="1"/>
</dbReference>
<keyword evidence="5" id="KW-1185">Reference proteome</keyword>
<feature type="transmembrane region" description="Helical" evidence="2">
    <location>
        <begin position="321"/>
        <end position="339"/>
    </location>
</feature>
<dbReference type="SUPFAM" id="SSF51735">
    <property type="entry name" value="NAD(P)-binding Rossmann-fold domains"/>
    <property type="match status" value="1"/>
</dbReference>
<evidence type="ECO:0000256" key="2">
    <source>
        <dbReference type="SAM" id="Phobius"/>
    </source>
</evidence>
<dbReference type="InterPro" id="IPR001509">
    <property type="entry name" value="Epimerase_deHydtase"/>
</dbReference>
<dbReference type="EMBL" id="JAKLMC020000001">
    <property type="protein sequence ID" value="KAK5958764.1"/>
    <property type="molecule type" value="Genomic_DNA"/>
</dbReference>
<proteinExistence type="predicted"/>
<organism evidence="4 5">
    <name type="scientific">Knufia fluminis</name>
    <dbReference type="NCBI Taxonomy" id="191047"/>
    <lineage>
        <taxon>Eukaryota</taxon>
        <taxon>Fungi</taxon>
        <taxon>Dikarya</taxon>
        <taxon>Ascomycota</taxon>
        <taxon>Pezizomycotina</taxon>
        <taxon>Eurotiomycetes</taxon>
        <taxon>Chaetothyriomycetidae</taxon>
        <taxon>Chaetothyriales</taxon>
        <taxon>Trichomeriaceae</taxon>
        <taxon>Knufia</taxon>
    </lineage>
</organism>
<keyword evidence="2" id="KW-0812">Transmembrane</keyword>
<protein>
    <recommendedName>
        <fullName evidence="3">NAD-dependent epimerase/dehydratase domain-containing protein</fullName>
    </recommendedName>
</protein>
<dbReference type="InterPro" id="IPR010721">
    <property type="entry name" value="UstE-like"/>
</dbReference>
<dbReference type="Gene3D" id="3.40.50.720">
    <property type="entry name" value="NAD(P)-binding Rossmann-like Domain"/>
    <property type="match status" value="1"/>
</dbReference>
<dbReference type="Gene3D" id="1.20.120.1630">
    <property type="match status" value="1"/>
</dbReference>
<evidence type="ECO:0000256" key="1">
    <source>
        <dbReference type="SAM" id="MobiDB-lite"/>
    </source>
</evidence>
<feature type="transmembrane region" description="Helical" evidence="2">
    <location>
        <begin position="81"/>
        <end position="100"/>
    </location>
</feature>
<dbReference type="Proteomes" id="UP001316803">
    <property type="component" value="Unassembled WGS sequence"/>
</dbReference>
<keyword evidence="2" id="KW-0472">Membrane</keyword>
<evidence type="ECO:0000259" key="3">
    <source>
        <dbReference type="Pfam" id="PF01370"/>
    </source>
</evidence>
<gene>
    <name evidence="4" type="ORF">OHC33_000607</name>
</gene>
<sequence>MAGRDKKRQDLISRGKYGPSPLGTTVFVFARALDGLVIQRALQLIDPLPALFSKMGINVPPPPSGGAPLSVSSHALTPFQAVFWVMSIAAALKQIIWVMFTSKEEMTLKTAIIVGFFNCVGNSISTLAFSLSGLNPTWSVSGLYISIPIFTAGILIESISEFQRKIFKDDPKNKGKVFSGGLFSYARHINFLGYLLWRTSMALAGGGWVFGVAVGSIAWQRCHSTTLPVLDEYCANKYKEQWQATKRKVPYALLPGDLVQQGTAGYQQPRRSPEYNCLGLPPLRPGYIGLSSHQADRSFAPQMVLHPPLCSYAEPSPTSMMNPWLCTGILLLLLLTYLWHANRAISTAPNEATKLTQKPWTKDEIQEAYRKAQSCPTDVKPYLFGKKNRRYIVTGGSGLVGGWIVAHLLVRGEDPAAIRIIDLSPPRRKEVLENNIEFINTDISDSKAVSHAFNAQWPSKVKSLPLTVFHCVAYINPSDRYADFLPIYEKVNIYGTENVLKAAQAAGASCLVATSSASVGLKPPTYFPWPWQRWPKNIWQFVPNAEPATLDGPLESYGSCYAWSKARAEKLVREANDPKAGFSTGCLRPGHAIYGHGLETSSSISWDYLRRGGSPTWITHVVTQFVHCANCSIGHLAMENALINKTNPGGKAYCVTDPNPPILYGQLYRALETLAHPLTPIAFLRIPHVALLLPAYAIEAYRLLQHRYLSFLPKIIGDVAMVQPGVWNMCTLHIVYTDTAAQEEIGYRAPFTTLEGLALSVLEWNRNVEEKAKSKIDQGKGEEVTVQGASTVPKAPNVH</sequence>
<evidence type="ECO:0000313" key="5">
    <source>
        <dbReference type="Proteomes" id="UP001316803"/>
    </source>
</evidence>
<accession>A0AAN8EM51</accession>
<comment type="caution">
    <text evidence="4">The sequence shown here is derived from an EMBL/GenBank/DDBJ whole genome shotgun (WGS) entry which is preliminary data.</text>
</comment>
<keyword evidence="2" id="KW-1133">Transmembrane helix</keyword>
<name>A0AAN8EM51_9EURO</name>
<feature type="compositionally biased region" description="Basic and acidic residues" evidence="1">
    <location>
        <begin position="772"/>
        <end position="783"/>
    </location>
</feature>
<dbReference type="PANTHER" id="PTHR43245:SF51">
    <property type="entry name" value="SHORT CHAIN DEHYDROGENASE_REDUCTASE FAMILY 42E, MEMBER 2"/>
    <property type="match status" value="1"/>
</dbReference>
<feature type="transmembrane region" description="Helical" evidence="2">
    <location>
        <begin position="391"/>
        <end position="410"/>
    </location>
</feature>
<feature type="transmembrane region" description="Helical" evidence="2">
    <location>
        <begin position="137"/>
        <end position="156"/>
    </location>
</feature>
<dbReference type="PANTHER" id="PTHR43245">
    <property type="entry name" value="BIFUNCTIONAL POLYMYXIN RESISTANCE PROTEIN ARNA"/>
    <property type="match status" value="1"/>
</dbReference>
<dbReference type="AlphaFoldDB" id="A0AAN8EM51"/>
<feature type="transmembrane region" description="Helical" evidence="2">
    <location>
        <begin position="112"/>
        <end position="131"/>
    </location>
</feature>
<feature type="region of interest" description="Disordered" evidence="1">
    <location>
        <begin position="772"/>
        <end position="799"/>
    </location>
</feature>
<feature type="domain" description="NAD-dependent epimerase/dehydratase" evidence="3">
    <location>
        <begin position="392"/>
        <end position="597"/>
    </location>
</feature>
<dbReference type="InterPro" id="IPR036291">
    <property type="entry name" value="NAD(P)-bd_dom_sf"/>
</dbReference>
<reference evidence="4 5" key="1">
    <citation type="submission" date="2022-12" db="EMBL/GenBank/DDBJ databases">
        <title>Genomic features and morphological characterization of a novel Knufia sp. strain isolated from spacecraft assembly facility.</title>
        <authorList>
            <person name="Teixeira M."/>
            <person name="Chander A.M."/>
            <person name="Stajich J.E."/>
            <person name="Venkateswaran K."/>
        </authorList>
    </citation>
    <scope>NUCLEOTIDE SEQUENCE [LARGE SCALE GENOMIC DNA]</scope>
    <source>
        <strain evidence="4 5">FJI-L2-BK-P2</strain>
    </source>
</reference>
<evidence type="ECO:0000313" key="4">
    <source>
        <dbReference type="EMBL" id="KAK5958764.1"/>
    </source>
</evidence>
<dbReference type="Pfam" id="PF01370">
    <property type="entry name" value="Epimerase"/>
    <property type="match status" value="1"/>
</dbReference>